<feature type="disulfide bond" description="Redox-active" evidence="4">
    <location>
        <begin position="74"/>
        <end position="78"/>
    </location>
</feature>
<evidence type="ECO:0000313" key="8">
    <source>
        <dbReference type="Proteomes" id="UP000530060"/>
    </source>
</evidence>
<feature type="binding site" evidence="3">
    <location>
        <position position="162"/>
    </location>
    <ligand>
        <name>Cu cation</name>
        <dbReference type="ChEBI" id="CHEBI:23378"/>
    </ligand>
</feature>
<dbReference type="SUPFAM" id="SSF52833">
    <property type="entry name" value="Thioredoxin-like"/>
    <property type="match status" value="1"/>
</dbReference>
<accession>A0A6V6Z8D8</accession>
<dbReference type="CDD" id="cd02968">
    <property type="entry name" value="SCO"/>
    <property type="match status" value="1"/>
</dbReference>
<dbReference type="Pfam" id="PF02630">
    <property type="entry name" value="SCO1-SenC"/>
    <property type="match status" value="1"/>
</dbReference>
<gene>
    <name evidence="7" type="ORF">FLAT13_03707</name>
</gene>
<dbReference type="PANTHER" id="PTHR12151">
    <property type="entry name" value="ELECTRON TRANSPORT PROTIN SCO1/SENC FAMILY MEMBER"/>
    <property type="match status" value="1"/>
</dbReference>
<dbReference type="PANTHER" id="PTHR12151:SF25">
    <property type="entry name" value="LINALOOL DEHYDRATASE_ISOMERASE DOMAIN-CONTAINING PROTEIN"/>
    <property type="match status" value="1"/>
</dbReference>
<evidence type="ECO:0000256" key="5">
    <source>
        <dbReference type="SAM" id="SignalP"/>
    </source>
</evidence>
<dbReference type="Gene3D" id="3.40.30.10">
    <property type="entry name" value="Glutaredoxin"/>
    <property type="match status" value="1"/>
</dbReference>
<organism evidence="7 8">
    <name type="scientific">Flavobacterium salmonis</name>
    <dbReference type="NCBI Taxonomy" id="2654844"/>
    <lineage>
        <taxon>Bacteria</taxon>
        <taxon>Pseudomonadati</taxon>
        <taxon>Bacteroidota</taxon>
        <taxon>Flavobacteriia</taxon>
        <taxon>Flavobacteriales</taxon>
        <taxon>Flavobacteriaceae</taxon>
        <taxon>Flavobacterium</taxon>
    </lineage>
</organism>
<dbReference type="RefSeq" id="WP_180909939.1">
    <property type="nucleotide sequence ID" value="NZ_CAIJDP010000082.1"/>
</dbReference>
<dbReference type="InterPro" id="IPR013766">
    <property type="entry name" value="Thioredoxin_domain"/>
</dbReference>
<feature type="binding site" evidence="3">
    <location>
        <position position="78"/>
    </location>
    <ligand>
        <name>Cu cation</name>
        <dbReference type="ChEBI" id="CHEBI:23378"/>
    </ligand>
</feature>
<name>A0A6V6Z8D8_9FLAO</name>
<protein>
    <recommendedName>
        <fullName evidence="6">Thioredoxin domain-containing protein</fullName>
    </recommendedName>
</protein>
<sequence>MKKIILVLLCCVLAVSCEKAQEKLPVLGNPIVKGNETQYPRIKDFSFINQDSLEVTNNTFSGKIYIADFIFLSCPSICPKMNVQLKKVYNAYKTDGEVLFLSHTIDPDNDTIPRLKAYTVDNGIKKNWHFVTGNRDSIYKIATESYFATAYPDENEPGGFVHSGGFLLIDKNRHVRGVYDGTNPKETTRLIADVKNLLAEDEAK</sequence>
<comment type="similarity">
    <text evidence="1">Belongs to the SCO1/2 family.</text>
</comment>
<proteinExistence type="inferred from homology"/>
<evidence type="ECO:0000313" key="7">
    <source>
        <dbReference type="EMBL" id="CAD0007212.1"/>
    </source>
</evidence>
<dbReference type="InterPro" id="IPR003782">
    <property type="entry name" value="SCO1/SenC"/>
</dbReference>
<dbReference type="Proteomes" id="UP000530060">
    <property type="component" value="Unassembled WGS sequence"/>
</dbReference>
<keyword evidence="5" id="KW-0732">Signal</keyword>
<keyword evidence="4" id="KW-1015">Disulfide bond</keyword>
<dbReference type="AlphaFoldDB" id="A0A6V6Z8D8"/>
<feature type="binding site" evidence="3">
    <location>
        <position position="74"/>
    </location>
    <ligand>
        <name>Cu cation</name>
        <dbReference type="ChEBI" id="CHEBI:23378"/>
    </ligand>
</feature>
<evidence type="ECO:0000256" key="2">
    <source>
        <dbReference type="ARBA" id="ARBA00023008"/>
    </source>
</evidence>
<feature type="domain" description="Thioredoxin" evidence="6">
    <location>
        <begin position="18"/>
        <end position="199"/>
    </location>
</feature>
<reference evidence="7 8" key="1">
    <citation type="submission" date="2020-06" db="EMBL/GenBank/DDBJ databases">
        <authorList>
            <person name="Criscuolo A."/>
        </authorList>
    </citation>
    <scope>NUCLEOTIDE SEQUENCE [LARGE SCALE GENOMIC DNA]</scope>
    <source>
        <strain evidence="8">CIP 111411</strain>
    </source>
</reference>
<keyword evidence="8" id="KW-1185">Reference proteome</keyword>
<dbReference type="EMBL" id="CAIJDP010000082">
    <property type="protein sequence ID" value="CAD0007212.1"/>
    <property type="molecule type" value="Genomic_DNA"/>
</dbReference>
<feature type="signal peptide" evidence="5">
    <location>
        <begin position="1"/>
        <end position="20"/>
    </location>
</feature>
<comment type="caution">
    <text evidence="7">The sequence shown here is derived from an EMBL/GenBank/DDBJ whole genome shotgun (WGS) entry which is preliminary data.</text>
</comment>
<keyword evidence="3" id="KW-0479">Metal-binding</keyword>
<dbReference type="GO" id="GO:0046872">
    <property type="term" value="F:metal ion binding"/>
    <property type="evidence" value="ECO:0007669"/>
    <property type="project" value="UniProtKB-KW"/>
</dbReference>
<evidence type="ECO:0000256" key="3">
    <source>
        <dbReference type="PIRSR" id="PIRSR603782-1"/>
    </source>
</evidence>
<evidence type="ECO:0000256" key="1">
    <source>
        <dbReference type="ARBA" id="ARBA00010996"/>
    </source>
</evidence>
<dbReference type="InterPro" id="IPR036249">
    <property type="entry name" value="Thioredoxin-like_sf"/>
</dbReference>
<evidence type="ECO:0000259" key="6">
    <source>
        <dbReference type="PROSITE" id="PS51352"/>
    </source>
</evidence>
<keyword evidence="2 3" id="KW-0186">Copper</keyword>
<dbReference type="PROSITE" id="PS51352">
    <property type="entry name" value="THIOREDOXIN_2"/>
    <property type="match status" value="1"/>
</dbReference>
<evidence type="ECO:0000256" key="4">
    <source>
        <dbReference type="PIRSR" id="PIRSR603782-2"/>
    </source>
</evidence>
<dbReference type="PROSITE" id="PS51257">
    <property type="entry name" value="PROKAR_LIPOPROTEIN"/>
    <property type="match status" value="1"/>
</dbReference>
<feature type="chain" id="PRO_5028053562" description="Thioredoxin domain-containing protein" evidence="5">
    <location>
        <begin position="21"/>
        <end position="204"/>
    </location>
</feature>